<dbReference type="RefSeq" id="WP_186506841.1">
    <property type="nucleotide sequence ID" value="NZ_JACNEP010000007.1"/>
</dbReference>
<comment type="similarity">
    <text evidence="4 9">Belongs to the SurE nucleotidase family.</text>
</comment>
<keyword evidence="5 9" id="KW-0963">Cytoplasm</keyword>
<feature type="binding site" evidence="9">
    <location>
        <position position="39"/>
    </location>
    <ligand>
        <name>a divalent metal cation</name>
        <dbReference type="ChEBI" id="CHEBI:60240"/>
    </ligand>
</feature>
<keyword evidence="6 9" id="KW-0479">Metal-binding</keyword>
<dbReference type="GO" id="GO:0046872">
    <property type="term" value="F:metal ion binding"/>
    <property type="evidence" value="ECO:0007669"/>
    <property type="project" value="UniProtKB-UniRule"/>
</dbReference>
<reference evidence="11" key="1">
    <citation type="journal article" date="2018" name="Int. J. Syst. Evol. Microbiol.">
        <title>Neptunicella marina gen. nov., sp. nov., isolated from surface seawater.</title>
        <authorList>
            <person name="Liu X."/>
            <person name="Lai Q."/>
            <person name="Du Y."/>
            <person name="Zhang X."/>
            <person name="Liu Z."/>
            <person name="Sun F."/>
            <person name="Shao Z."/>
        </authorList>
    </citation>
    <scope>NUCLEOTIDE SEQUENCE</scope>
    <source>
        <strain evidence="11">S27-2</strain>
    </source>
</reference>
<proteinExistence type="inferred from homology"/>
<comment type="cofactor">
    <cofactor evidence="2">
        <name>Mg(2+)</name>
        <dbReference type="ChEBI" id="CHEBI:18420"/>
    </cofactor>
</comment>
<dbReference type="NCBIfam" id="NF001489">
    <property type="entry name" value="PRK00346.1-3"/>
    <property type="match status" value="1"/>
</dbReference>
<dbReference type="PANTHER" id="PTHR30457">
    <property type="entry name" value="5'-NUCLEOTIDASE SURE"/>
    <property type="match status" value="1"/>
</dbReference>
<evidence type="ECO:0000256" key="3">
    <source>
        <dbReference type="ARBA" id="ARBA00004496"/>
    </source>
</evidence>
<name>A0A8J6LYU9_9ALTE</name>
<evidence type="ECO:0000259" key="10">
    <source>
        <dbReference type="Pfam" id="PF01975"/>
    </source>
</evidence>
<evidence type="ECO:0000256" key="8">
    <source>
        <dbReference type="ARBA" id="ARBA00022801"/>
    </source>
</evidence>
<evidence type="ECO:0000256" key="2">
    <source>
        <dbReference type="ARBA" id="ARBA00001946"/>
    </source>
</evidence>
<dbReference type="Pfam" id="PF01975">
    <property type="entry name" value="SurE"/>
    <property type="match status" value="1"/>
</dbReference>
<evidence type="ECO:0000256" key="4">
    <source>
        <dbReference type="ARBA" id="ARBA00011062"/>
    </source>
</evidence>
<sequence length="248" mass="26934">MKILLSNDDGVHAEGLHTLYHALKEFSDVTVIAPDRNCSGFSNALSLTNPLRMSKMDNGFYAINGTPSDCVHLGINSFLQEDPQLVVSGINHGANLGDDVVYSGTVAAATEGRYMGLPAVAVSLAARNGTHYKTAARVASEIIQHLSAHPLPADQILNINVPDVPYEQLQGIEVTRQGRRHRAESMIKSQDPHGRDIYWYGPPGQEQDAGPGTDFHAIANQRCSVTPLSVDMTAYQGMDTLKQWVTKL</sequence>
<dbReference type="NCBIfam" id="TIGR00087">
    <property type="entry name" value="surE"/>
    <property type="match status" value="1"/>
</dbReference>
<evidence type="ECO:0000313" key="12">
    <source>
        <dbReference type="Proteomes" id="UP000601768"/>
    </source>
</evidence>
<dbReference type="EC" id="3.1.3.5" evidence="9"/>
<organism evidence="11 12">
    <name type="scientific">Neptunicella marina</name>
    <dbReference type="NCBI Taxonomy" id="2125989"/>
    <lineage>
        <taxon>Bacteria</taxon>
        <taxon>Pseudomonadati</taxon>
        <taxon>Pseudomonadota</taxon>
        <taxon>Gammaproteobacteria</taxon>
        <taxon>Alteromonadales</taxon>
        <taxon>Alteromonadaceae</taxon>
        <taxon>Neptunicella</taxon>
    </lineage>
</organism>
<dbReference type="NCBIfam" id="NF001490">
    <property type="entry name" value="PRK00346.1-4"/>
    <property type="match status" value="1"/>
</dbReference>
<feature type="binding site" evidence="9">
    <location>
        <position position="9"/>
    </location>
    <ligand>
        <name>a divalent metal cation</name>
        <dbReference type="ChEBI" id="CHEBI:60240"/>
    </ligand>
</feature>
<evidence type="ECO:0000313" key="11">
    <source>
        <dbReference type="EMBL" id="MBC3766314.1"/>
    </source>
</evidence>
<keyword evidence="12" id="KW-1185">Reference proteome</keyword>
<evidence type="ECO:0000256" key="1">
    <source>
        <dbReference type="ARBA" id="ARBA00000815"/>
    </source>
</evidence>
<dbReference type="Gene3D" id="3.40.1210.10">
    <property type="entry name" value="Survival protein SurE-like phosphatase/nucleotidase"/>
    <property type="match status" value="1"/>
</dbReference>
<evidence type="ECO:0000256" key="9">
    <source>
        <dbReference type="HAMAP-Rule" id="MF_00060"/>
    </source>
</evidence>
<evidence type="ECO:0000256" key="5">
    <source>
        <dbReference type="ARBA" id="ARBA00022490"/>
    </source>
</evidence>
<reference evidence="11" key="2">
    <citation type="submission" date="2020-08" db="EMBL/GenBank/DDBJ databases">
        <authorList>
            <person name="Lai Q."/>
        </authorList>
    </citation>
    <scope>NUCLEOTIDE SEQUENCE</scope>
    <source>
        <strain evidence="11">S27-2</strain>
    </source>
</reference>
<feature type="binding site" evidence="9">
    <location>
        <position position="8"/>
    </location>
    <ligand>
        <name>a divalent metal cation</name>
        <dbReference type="ChEBI" id="CHEBI:60240"/>
    </ligand>
</feature>
<comment type="caution">
    <text evidence="11">The sequence shown here is derived from an EMBL/GenBank/DDBJ whole genome shotgun (WGS) entry which is preliminary data.</text>
</comment>
<comment type="function">
    <text evidence="9">Nucleotidase that shows phosphatase activity on nucleoside 5'-monophosphates.</text>
</comment>
<comment type="subcellular location">
    <subcellularLocation>
        <location evidence="3 9">Cytoplasm</location>
    </subcellularLocation>
</comment>
<gene>
    <name evidence="9 11" type="primary">surE</name>
    <name evidence="11" type="ORF">H8B19_10515</name>
</gene>
<dbReference type="GO" id="GO:0008254">
    <property type="term" value="F:3'-nucleotidase activity"/>
    <property type="evidence" value="ECO:0007669"/>
    <property type="project" value="TreeGrafter"/>
</dbReference>
<dbReference type="GO" id="GO:0005737">
    <property type="term" value="C:cytoplasm"/>
    <property type="evidence" value="ECO:0007669"/>
    <property type="project" value="UniProtKB-SubCell"/>
</dbReference>
<dbReference type="Proteomes" id="UP000601768">
    <property type="component" value="Unassembled WGS sequence"/>
</dbReference>
<keyword evidence="7 9" id="KW-0547">Nucleotide-binding</keyword>
<evidence type="ECO:0000256" key="6">
    <source>
        <dbReference type="ARBA" id="ARBA00022723"/>
    </source>
</evidence>
<dbReference type="AlphaFoldDB" id="A0A8J6LYU9"/>
<evidence type="ECO:0000256" key="7">
    <source>
        <dbReference type="ARBA" id="ARBA00022741"/>
    </source>
</evidence>
<dbReference type="InterPro" id="IPR030048">
    <property type="entry name" value="SurE"/>
</dbReference>
<accession>A0A8J6LYU9</accession>
<dbReference type="InterPro" id="IPR036523">
    <property type="entry name" value="SurE-like_sf"/>
</dbReference>
<dbReference type="SUPFAM" id="SSF64167">
    <property type="entry name" value="SurE-like"/>
    <property type="match status" value="1"/>
</dbReference>
<feature type="binding site" evidence="9">
    <location>
        <position position="91"/>
    </location>
    <ligand>
        <name>a divalent metal cation</name>
        <dbReference type="ChEBI" id="CHEBI:60240"/>
    </ligand>
</feature>
<dbReference type="PANTHER" id="PTHR30457:SF12">
    <property type="entry name" value="5'_3'-NUCLEOTIDASE SURE"/>
    <property type="match status" value="1"/>
</dbReference>
<dbReference type="FunFam" id="3.40.1210.10:FF:000001">
    <property type="entry name" value="5'/3'-nucleotidase SurE"/>
    <property type="match status" value="1"/>
</dbReference>
<dbReference type="EMBL" id="JACNEP010000007">
    <property type="protein sequence ID" value="MBC3766314.1"/>
    <property type="molecule type" value="Genomic_DNA"/>
</dbReference>
<feature type="domain" description="Survival protein SurE-like phosphatase/nucleotidase" evidence="10">
    <location>
        <begin position="3"/>
        <end position="183"/>
    </location>
</feature>
<dbReference type="GO" id="GO:0008253">
    <property type="term" value="F:5'-nucleotidase activity"/>
    <property type="evidence" value="ECO:0007669"/>
    <property type="project" value="UniProtKB-UniRule"/>
</dbReference>
<dbReference type="GO" id="GO:0004309">
    <property type="term" value="F:exopolyphosphatase activity"/>
    <property type="evidence" value="ECO:0007669"/>
    <property type="project" value="TreeGrafter"/>
</dbReference>
<dbReference type="HAMAP" id="MF_00060">
    <property type="entry name" value="SurE"/>
    <property type="match status" value="1"/>
</dbReference>
<dbReference type="GO" id="GO:0000166">
    <property type="term" value="F:nucleotide binding"/>
    <property type="evidence" value="ECO:0007669"/>
    <property type="project" value="UniProtKB-KW"/>
</dbReference>
<keyword evidence="8 9" id="KW-0378">Hydrolase</keyword>
<dbReference type="InterPro" id="IPR002828">
    <property type="entry name" value="SurE-like_Pase/nucleotidase"/>
</dbReference>
<protein>
    <recommendedName>
        <fullName evidence="9">5'-nucleotidase SurE</fullName>
        <ecNumber evidence="9">3.1.3.5</ecNumber>
    </recommendedName>
    <alternativeName>
        <fullName evidence="9">Nucleoside 5'-monophosphate phosphohydrolase</fullName>
    </alternativeName>
</protein>
<comment type="cofactor">
    <cofactor evidence="9">
        <name>a divalent metal cation</name>
        <dbReference type="ChEBI" id="CHEBI:60240"/>
    </cofactor>
    <text evidence="9">Binds 1 divalent metal cation per subunit.</text>
</comment>
<comment type="catalytic activity">
    <reaction evidence="1 9">
        <text>a ribonucleoside 5'-phosphate + H2O = a ribonucleoside + phosphate</text>
        <dbReference type="Rhea" id="RHEA:12484"/>
        <dbReference type="ChEBI" id="CHEBI:15377"/>
        <dbReference type="ChEBI" id="CHEBI:18254"/>
        <dbReference type="ChEBI" id="CHEBI:43474"/>
        <dbReference type="ChEBI" id="CHEBI:58043"/>
        <dbReference type="EC" id="3.1.3.5"/>
    </reaction>
</comment>